<evidence type="ECO:0000313" key="6">
    <source>
        <dbReference type="Proteomes" id="UP000327468"/>
    </source>
</evidence>
<evidence type="ECO:0000256" key="2">
    <source>
        <dbReference type="ARBA" id="ARBA00022490"/>
    </source>
</evidence>
<name>A0A5N5PX34_PANHP</name>
<dbReference type="AlphaFoldDB" id="A0A5N5PX34"/>
<evidence type="ECO:0000256" key="3">
    <source>
        <dbReference type="ARBA" id="ARBA00023054"/>
    </source>
</evidence>
<accession>A0A5N5PX34</accession>
<dbReference type="GO" id="GO:0005737">
    <property type="term" value="C:cytoplasm"/>
    <property type="evidence" value="ECO:0007669"/>
    <property type="project" value="UniProtKB-SubCell"/>
</dbReference>
<organism evidence="5 6">
    <name type="scientific">Pangasianodon hypophthalmus</name>
    <name type="common">Striped catfish</name>
    <name type="synonym">Helicophagus hypophthalmus</name>
    <dbReference type="NCBI Taxonomy" id="310915"/>
    <lineage>
        <taxon>Eukaryota</taxon>
        <taxon>Metazoa</taxon>
        <taxon>Chordata</taxon>
        <taxon>Craniata</taxon>
        <taxon>Vertebrata</taxon>
        <taxon>Euteleostomi</taxon>
        <taxon>Actinopterygii</taxon>
        <taxon>Neopterygii</taxon>
        <taxon>Teleostei</taxon>
        <taxon>Ostariophysi</taxon>
        <taxon>Siluriformes</taxon>
        <taxon>Pangasiidae</taxon>
        <taxon>Pangasianodon</taxon>
    </lineage>
</organism>
<feature type="region of interest" description="Disordered" evidence="4">
    <location>
        <begin position="47"/>
        <end position="86"/>
    </location>
</feature>
<dbReference type="OrthoDB" id="2160759at2759"/>
<protein>
    <submittedName>
        <fullName evidence="5">Uncharacterized protein</fullName>
    </submittedName>
</protein>
<sequence>MSKFRGELSEKERELLKIRRASGAKASQLAQMEKMLQETKSMMDKKNEMGTEKNICGDNMVSELEEKVQRSKRERRNSLHRTQLLESQMKTVRGELVDTLDHLQALRDVLRRSQQKAEERQAAMEKLNAECLRP</sequence>
<evidence type="ECO:0000256" key="1">
    <source>
        <dbReference type="ARBA" id="ARBA00004496"/>
    </source>
</evidence>
<dbReference type="Proteomes" id="UP000327468">
    <property type="component" value="Chromosome 2"/>
</dbReference>
<comment type="subcellular location">
    <subcellularLocation>
        <location evidence="1">Cytoplasm</location>
    </subcellularLocation>
</comment>
<evidence type="ECO:0000256" key="4">
    <source>
        <dbReference type="SAM" id="MobiDB-lite"/>
    </source>
</evidence>
<reference evidence="5 6" key="1">
    <citation type="submission" date="2019-06" db="EMBL/GenBank/DDBJ databases">
        <title>A chromosome-scale genome assembly of the striped catfish, Pangasianodon hypophthalmus.</title>
        <authorList>
            <person name="Wen M."/>
            <person name="Zahm M."/>
            <person name="Roques C."/>
            <person name="Cabau C."/>
            <person name="Klopp C."/>
            <person name="Donnadieu C."/>
            <person name="Jouanno E."/>
            <person name="Avarre J.-C."/>
            <person name="Campet M."/>
            <person name="Ha T.T.T."/>
            <person name="Dugue R."/>
            <person name="Lampietro C."/>
            <person name="Louis A."/>
            <person name="Herpin A."/>
            <person name="Echchiki A."/>
            <person name="Berthelot C."/>
            <person name="Parey E."/>
            <person name="Roest-Crollius H."/>
            <person name="Braasch I."/>
            <person name="Postlethwait J."/>
            <person name="Bobe J."/>
            <person name="Montfort J."/>
            <person name="Bouchez O."/>
            <person name="Begum T."/>
            <person name="Schartl M."/>
            <person name="Guiguen Y."/>
        </authorList>
    </citation>
    <scope>NUCLEOTIDE SEQUENCE [LARGE SCALE GENOMIC DNA]</scope>
    <source>
        <strain evidence="5 6">Indonesia</strain>
        <tissue evidence="5">Blood</tissue>
    </source>
</reference>
<keyword evidence="2" id="KW-0963">Cytoplasm</keyword>
<feature type="compositionally biased region" description="Basic and acidic residues" evidence="4">
    <location>
        <begin position="114"/>
        <end position="123"/>
    </location>
</feature>
<dbReference type="PANTHER" id="PTHR18875:SF8">
    <property type="entry name" value="COILED-COIL DOMAIN-CONTAINING PROTEIN 18"/>
    <property type="match status" value="1"/>
</dbReference>
<dbReference type="EMBL" id="VFJC01000003">
    <property type="protein sequence ID" value="KAB5584230.1"/>
    <property type="molecule type" value="Genomic_DNA"/>
</dbReference>
<keyword evidence="3" id="KW-0175">Coiled coil</keyword>
<proteinExistence type="predicted"/>
<gene>
    <name evidence="5" type="ORF">PHYPO_G00105000</name>
</gene>
<comment type="caution">
    <text evidence="5">The sequence shown here is derived from an EMBL/GenBank/DDBJ whole genome shotgun (WGS) entry which is preliminary data.</text>
</comment>
<dbReference type="PANTHER" id="PTHR18875">
    <property type="entry name" value="SARCOMA ANTIGEN NY-SAR-24/CYTOSKELETAL PROTEIN SOJO"/>
    <property type="match status" value="1"/>
</dbReference>
<feature type="region of interest" description="Disordered" evidence="4">
    <location>
        <begin position="114"/>
        <end position="134"/>
    </location>
</feature>
<evidence type="ECO:0000313" key="5">
    <source>
        <dbReference type="EMBL" id="KAB5584230.1"/>
    </source>
</evidence>
<keyword evidence="6" id="KW-1185">Reference proteome</keyword>